<dbReference type="InterPro" id="IPR050066">
    <property type="entry name" value="UvrABC_protein_C"/>
</dbReference>
<dbReference type="Proteomes" id="UP000018877">
    <property type="component" value="Unassembled WGS sequence"/>
</dbReference>
<accession>A0AB94ILV1</accession>
<dbReference type="PANTHER" id="PTHR30562:SF1">
    <property type="entry name" value="UVRABC SYSTEM PROTEIN C"/>
    <property type="match status" value="1"/>
</dbReference>
<evidence type="ECO:0000259" key="6">
    <source>
        <dbReference type="PROSITE" id="PS50151"/>
    </source>
</evidence>
<evidence type="ECO:0000256" key="4">
    <source>
        <dbReference type="ARBA" id="ARBA00022881"/>
    </source>
</evidence>
<dbReference type="FunFam" id="3.40.1440.10:FF:000001">
    <property type="entry name" value="UvrABC system protein C"/>
    <property type="match status" value="1"/>
</dbReference>
<evidence type="ECO:0000259" key="7">
    <source>
        <dbReference type="PROSITE" id="PS50164"/>
    </source>
</evidence>
<evidence type="ECO:0000313" key="9">
    <source>
        <dbReference type="Proteomes" id="UP000018877"/>
    </source>
</evidence>
<comment type="caution">
    <text evidence="8">The sequence shown here is derived from an EMBL/GenBank/DDBJ whole genome shotgun (WGS) entry which is preliminary data.</text>
</comment>
<dbReference type="CDD" id="cd10434">
    <property type="entry name" value="GIY-YIG_UvrC_Cho"/>
    <property type="match status" value="1"/>
</dbReference>
<keyword evidence="5" id="KW-0234">DNA repair</keyword>
<dbReference type="PROSITE" id="PS50151">
    <property type="entry name" value="UVR"/>
    <property type="match status" value="1"/>
</dbReference>
<keyword evidence="2" id="KW-0227">DNA damage</keyword>
<evidence type="ECO:0000256" key="3">
    <source>
        <dbReference type="ARBA" id="ARBA00022769"/>
    </source>
</evidence>
<feature type="domain" description="GIY-YIG" evidence="7">
    <location>
        <begin position="12"/>
        <end position="91"/>
    </location>
</feature>
<keyword evidence="3" id="KW-0228">DNA excision</keyword>
<dbReference type="RefSeq" id="WP_024029141.1">
    <property type="nucleotide sequence ID" value="NZ_ALAN01000082.1"/>
</dbReference>
<dbReference type="PROSITE" id="PS50164">
    <property type="entry name" value="GIY_YIG"/>
    <property type="match status" value="1"/>
</dbReference>
<dbReference type="Gene3D" id="3.40.1440.10">
    <property type="entry name" value="GIY-YIG endonuclease"/>
    <property type="match status" value="1"/>
</dbReference>
<sequence length="370" mass="42236">MNIKEKVKNLPASPGVYLMKDSSARIIYVGKAINLKNRVQTYFQNSKAHSQKIKKLQANINDFEIILTDTEFEAFLLECELIQEMKPLFNKKMKNPQSYAYILIDLNEDMRKLIVSNSPEKKGYLSFGPFPSKHSVEKAVQGIKEFYQISCSSSANKNSPCLNFSLGLCIGMCTGAPQAIAQYNNILNKIIALLKGTDTSILEEIKQRMLLASERFDFETAAKYRNYLEVINFLVKKEQIIDFTEANKNIAIIEPLTDETIKLFLIKGNKVLFSQKYLLPNTNLELLVDQIKIAILTNFNPKVHDLPQKVSRNDIDKAQIIHSHLKSSNCSYQMFPQKWIKTRDSARIAEGITKTLVKLKTRLEKNTLLS</sequence>
<evidence type="ECO:0008006" key="10">
    <source>
        <dbReference type="Google" id="ProtNLM"/>
    </source>
</evidence>
<dbReference type="AlphaFoldDB" id="A0AB94ILV1"/>
<dbReference type="InterPro" id="IPR035901">
    <property type="entry name" value="GIY-YIG_endonuc_sf"/>
</dbReference>
<proteinExistence type="predicted"/>
<dbReference type="InterPro" id="IPR047296">
    <property type="entry name" value="GIY-YIG_UvrC_Cho"/>
</dbReference>
<dbReference type="GO" id="GO:0006289">
    <property type="term" value="P:nucleotide-excision repair"/>
    <property type="evidence" value="ECO:0007669"/>
    <property type="project" value="InterPro"/>
</dbReference>
<protein>
    <recommendedName>
        <fullName evidence="10">Excinuclease ABC subunit C</fullName>
    </recommendedName>
</protein>
<gene>
    <name evidence="8" type="ORF">BAVI_14791</name>
</gene>
<feature type="domain" description="UVR" evidence="6">
    <location>
        <begin position="199"/>
        <end position="234"/>
    </location>
</feature>
<dbReference type="Pfam" id="PF02151">
    <property type="entry name" value="UVR"/>
    <property type="match status" value="1"/>
</dbReference>
<dbReference type="PANTHER" id="PTHR30562">
    <property type="entry name" value="UVRC/OXIDOREDUCTASE"/>
    <property type="match status" value="1"/>
</dbReference>
<evidence type="ECO:0000256" key="2">
    <source>
        <dbReference type="ARBA" id="ARBA00022763"/>
    </source>
</evidence>
<keyword evidence="1" id="KW-0963">Cytoplasm</keyword>
<evidence type="ECO:0000256" key="5">
    <source>
        <dbReference type="ARBA" id="ARBA00023204"/>
    </source>
</evidence>
<dbReference type="SUPFAM" id="SSF82771">
    <property type="entry name" value="GIY-YIG endonuclease"/>
    <property type="match status" value="1"/>
</dbReference>
<keyword evidence="9" id="KW-1185">Reference proteome</keyword>
<evidence type="ECO:0000313" key="8">
    <source>
        <dbReference type="EMBL" id="ETI67998.1"/>
    </source>
</evidence>
<keyword evidence="4" id="KW-0267">Excision nuclease</keyword>
<dbReference type="SMART" id="SM00465">
    <property type="entry name" value="GIYc"/>
    <property type="match status" value="1"/>
</dbReference>
<organism evidence="8 9">
    <name type="scientific">Neobacillus vireti LMG 21834</name>
    <dbReference type="NCBI Taxonomy" id="1131730"/>
    <lineage>
        <taxon>Bacteria</taxon>
        <taxon>Bacillati</taxon>
        <taxon>Bacillota</taxon>
        <taxon>Bacilli</taxon>
        <taxon>Bacillales</taxon>
        <taxon>Bacillaceae</taxon>
        <taxon>Neobacillus</taxon>
    </lineage>
</organism>
<dbReference type="InterPro" id="IPR001943">
    <property type="entry name" value="UVR_dom"/>
</dbReference>
<dbReference type="SUPFAM" id="SSF46600">
    <property type="entry name" value="C-terminal UvrC-binding domain of UvrB"/>
    <property type="match status" value="1"/>
</dbReference>
<reference evidence="8 9" key="1">
    <citation type="journal article" date="2014" name="Environ. Microbiol.">
        <title>The nitrate-ammonifying and nosZ-carrying bacterium Bacillus vireti is a potent source and sink for nitric and nitrous oxide under high nitrate conditions.</title>
        <authorList>
            <person name="Mania D."/>
            <person name="Heylen K."/>
            <person name="van Spanning R.J."/>
            <person name="Frostegard A."/>
        </authorList>
    </citation>
    <scope>NUCLEOTIDE SEQUENCE [LARGE SCALE GENOMIC DNA]</scope>
    <source>
        <strain evidence="8 9">LMG 21834</strain>
    </source>
</reference>
<dbReference type="InterPro" id="IPR000305">
    <property type="entry name" value="GIY-YIG_endonuc"/>
</dbReference>
<dbReference type="InterPro" id="IPR036876">
    <property type="entry name" value="UVR_dom_sf"/>
</dbReference>
<dbReference type="EMBL" id="ALAN01000082">
    <property type="protein sequence ID" value="ETI67998.1"/>
    <property type="molecule type" value="Genomic_DNA"/>
</dbReference>
<dbReference type="GO" id="GO:0009380">
    <property type="term" value="C:excinuclease repair complex"/>
    <property type="evidence" value="ECO:0007669"/>
    <property type="project" value="TreeGrafter"/>
</dbReference>
<dbReference type="GO" id="GO:0004518">
    <property type="term" value="F:nuclease activity"/>
    <property type="evidence" value="ECO:0007669"/>
    <property type="project" value="UniProtKB-KW"/>
</dbReference>
<name>A0AB94ILV1_9BACI</name>
<dbReference type="Pfam" id="PF01541">
    <property type="entry name" value="GIY-YIG"/>
    <property type="match status" value="1"/>
</dbReference>
<evidence type="ECO:0000256" key="1">
    <source>
        <dbReference type="ARBA" id="ARBA00022490"/>
    </source>
</evidence>